<dbReference type="Proteomes" id="UP001600650">
    <property type="component" value="Unassembled WGS sequence"/>
</dbReference>
<organism evidence="2 3">
    <name type="scientific">Streptomyces cellulosae</name>
    <dbReference type="NCBI Taxonomy" id="1968"/>
    <lineage>
        <taxon>Bacteria</taxon>
        <taxon>Bacillati</taxon>
        <taxon>Actinomycetota</taxon>
        <taxon>Actinomycetes</taxon>
        <taxon>Kitasatosporales</taxon>
        <taxon>Streptomycetaceae</taxon>
        <taxon>Streptomyces</taxon>
    </lineage>
</organism>
<accession>A0ABW6JFE6</accession>
<evidence type="ECO:0000313" key="2">
    <source>
        <dbReference type="EMBL" id="MFE7963192.1"/>
    </source>
</evidence>
<protein>
    <submittedName>
        <fullName evidence="2">SMI1/KNR4 family protein</fullName>
    </submittedName>
</protein>
<dbReference type="RefSeq" id="WP_254586241.1">
    <property type="nucleotide sequence ID" value="NZ_JBHVBU010000018.1"/>
</dbReference>
<keyword evidence="3" id="KW-1185">Reference proteome</keyword>
<proteinExistence type="predicted"/>
<dbReference type="Pfam" id="PF14568">
    <property type="entry name" value="SUKH_6"/>
    <property type="match status" value="1"/>
</dbReference>
<dbReference type="EMBL" id="JBHVBU010000018">
    <property type="protein sequence ID" value="MFE7963192.1"/>
    <property type="molecule type" value="Genomic_DNA"/>
</dbReference>
<dbReference type="InterPro" id="IPR018958">
    <property type="entry name" value="Knr4/Smi1-like_dom"/>
</dbReference>
<gene>
    <name evidence="2" type="ORF">ACFU0X_09105</name>
</gene>
<dbReference type="SMART" id="SM00860">
    <property type="entry name" value="SMI1_KNR4"/>
    <property type="match status" value="1"/>
</dbReference>
<sequence>MDERELLDDVASLVRSDGPELVCGWGGHGVGHVCLAVSGGVELSALVERFSRRYGQSRNLVMGGYADPKVSEKTGLPLLAPFDDGDLVEMRAWAFGHRWIGCGSVRGESLVVVVAERDAPPADEPAEEVVRVASPRTRPDGRRTWVRRLIDLTRWEPLGLSVDWAAVEGELGVSLPADYKELASAFGGGVFSDDTVSFLGCGPSVSFDLLTPWRAGLSVDRGTTVGPYEEYAPGGKGVVTWGSTEWGDQYCWLLDAERPGDCPVLARSHDPGPWYRYDDMSTSEFLYRILADADFQPFGIARYELGATFVPGSHGDGAEAL</sequence>
<name>A0ABW6JFE6_STRCE</name>
<reference evidence="2 3" key="1">
    <citation type="submission" date="2024-09" db="EMBL/GenBank/DDBJ databases">
        <title>The Natural Products Discovery Center: Release of the First 8490 Sequenced Strains for Exploring Actinobacteria Biosynthetic Diversity.</title>
        <authorList>
            <person name="Kalkreuter E."/>
            <person name="Kautsar S.A."/>
            <person name="Yang D."/>
            <person name="Bader C.D."/>
            <person name="Teijaro C.N."/>
            <person name="Fluegel L."/>
            <person name="Davis C.M."/>
            <person name="Simpson J.R."/>
            <person name="Lauterbach L."/>
            <person name="Steele A.D."/>
            <person name="Gui C."/>
            <person name="Meng S."/>
            <person name="Li G."/>
            <person name="Viehrig K."/>
            <person name="Ye F."/>
            <person name="Su P."/>
            <person name="Kiefer A.F."/>
            <person name="Nichols A."/>
            <person name="Cepeda A.J."/>
            <person name="Yan W."/>
            <person name="Fan B."/>
            <person name="Jiang Y."/>
            <person name="Adhikari A."/>
            <person name="Zheng C.-J."/>
            <person name="Schuster L."/>
            <person name="Cowan T.M."/>
            <person name="Smanski M.J."/>
            <person name="Chevrette M.G."/>
            <person name="De Carvalho L.P.S."/>
            <person name="Shen B."/>
        </authorList>
    </citation>
    <scope>NUCLEOTIDE SEQUENCE [LARGE SCALE GENOMIC DNA]</scope>
    <source>
        <strain evidence="2 3">NPDC057399</strain>
    </source>
</reference>
<feature type="domain" description="Knr4/Smi1-like" evidence="1">
    <location>
        <begin position="159"/>
        <end position="288"/>
    </location>
</feature>
<dbReference type="Gene3D" id="3.40.1580.10">
    <property type="entry name" value="SMI1/KNR4-like"/>
    <property type="match status" value="1"/>
</dbReference>
<dbReference type="InterPro" id="IPR037883">
    <property type="entry name" value="Knr4/Smi1-like_sf"/>
</dbReference>
<dbReference type="SUPFAM" id="SSF160631">
    <property type="entry name" value="SMI1/KNR4-like"/>
    <property type="match status" value="1"/>
</dbReference>
<comment type="caution">
    <text evidence="2">The sequence shown here is derived from an EMBL/GenBank/DDBJ whole genome shotgun (WGS) entry which is preliminary data.</text>
</comment>
<evidence type="ECO:0000313" key="3">
    <source>
        <dbReference type="Proteomes" id="UP001600650"/>
    </source>
</evidence>
<evidence type="ECO:0000259" key="1">
    <source>
        <dbReference type="SMART" id="SM00860"/>
    </source>
</evidence>